<evidence type="ECO:0000256" key="1">
    <source>
        <dbReference type="ARBA" id="ARBA00004370"/>
    </source>
</evidence>
<evidence type="ECO:0000256" key="3">
    <source>
        <dbReference type="ARBA" id="ARBA00022692"/>
    </source>
</evidence>
<name>A0ABN9M385_9NEOB</name>
<keyword evidence="9" id="KW-1185">Reference proteome</keyword>
<evidence type="ECO:0000256" key="2">
    <source>
        <dbReference type="ARBA" id="ARBA00006843"/>
    </source>
</evidence>
<dbReference type="InterPro" id="IPR007593">
    <property type="entry name" value="CD225/Dispanin_fam"/>
</dbReference>
<dbReference type="InterPro" id="IPR051423">
    <property type="entry name" value="CD225/Dispanin"/>
</dbReference>
<feature type="region of interest" description="Disordered" evidence="6">
    <location>
        <begin position="1"/>
        <end position="33"/>
    </location>
</feature>
<keyword evidence="3 7" id="KW-0812">Transmembrane</keyword>
<protein>
    <recommendedName>
        <fullName evidence="10">Interferon-induced transmembrane protein</fullName>
    </recommendedName>
</protein>
<dbReference type="PANTHER" id="PTHR14948">
    <property type="entry name" value="NG5"/>
    <property type="match status" value="1"/>
</dbReference>
<reference evidence="8" key="1">
    <citation type="submission" date="2023-07" db="EMBL/GenBank/DDBJ databases">
        <authorList>
            <person name="Stuckert A."/>
        </authorList>
    </citation>
    <scope>NUCLEOTIDE SEQUENCE</scope>
</reference>
<dbReference type="EMBL" id="CAUEEQ010044146">
    <property type="protein sequence ID" value="CAJ0957794.1"/>
    <property type="molecule type" value="Genomic_DNA"/>
</dbReference>
<feature type="transmembrane region" description="Helical" evidence="7">
    <location>
        <begin position="130"/>
        <end position="154"/>
    </location>
</feature>
<sequence length="172" mass="19075">MEDDSKLRDPDFQESAPSKTYPTQEPPPPYAQGVAAPAYQQPYYPNQYAAVPQQPMVYQPAQHVVTVGITPPVAGATLQLTYSDYMCWSIVNIFCCCLPLGVAALIYSCKTQDAIARNDQSSARSHSSMARGLNIASMILGILIYIFVIVYMVVIQQQFYNSYKSSTSYNGY</sequence>
<organism evidence="8 9">
    <name type="scientific">Ranitomeya imitator</name>
    <name type="common">mimic poison frog</name>
    <dbReference type="NCBI Taxonomy" id="111125"/>
    <lineage>
        <taxon>Eukaryota</taxon>
        <taxon>Metazoa</taxon>
        <taxon>Chordata</taxon>
        <taxon>Craniata</taxon>
        <taxon>Vertebrata</taxon>
        <taxon>Euteleostomi</taxon>
        <taxon>Amphibia</taxon>
        <taxon>Batrachia</taxon>
        <taxon>Anura</taxon>
        <taxon>Neobatrachia</taxon>
        <taxon>Hyloidea</taxon>
        <taxon>Dendrobatidae</taxon>
        <taxon>Dendrobatinae</taxon>
        <taxon>Ranitomeya</taxon>
    </lineage>
</organism>
<comment type="subcellular location">
    <subcellularLocation>
        <location evidence="1">Membrane</location>
    </subcellularLocation>
</comment>
<gene>
    <name evidence="8" type="ORF">RIMI_LOCUS16057443</name>
</gene>
<evidence type="ECO:0008006" key="10">
    <source>
        <dbReference type="Google" id="ProtNLM"/>
    </source>
</evidence>
<evidence type="ECO:0000313" key="9">
    <source>
        <dbReference type="Proteomes" id="UP001176940"/>
    </source>
</evidence>
<dbReference type="PANTHER" id="PTHR14948:SF46">
    <property type="entry name" value="DISPANIN SUBFAMILY A MEMBER 2B-LIKE-RELATED"/>
    <property type="match status" value="1"/>
</dbReference>
<evidence type="ECO:0000256" key="7">
    <source>
        <dbReference type="SAM" id="Phobius"/>
    </source>
</evidence>
<evidence type="ECO:0000256" key="6">
    <source>
        <dbReference type="SAM" id="MobiDB-lite"/>
    </source>
</evidence>
<evidence type="ECO:0000256" key="5">
    <source>
        <dbReference type="ARBA" id="ARBA00023136"/>
    </source>
</evidence>
<keyword evidence="5 7" id="KW-0472">Membrane</keyword>
<evidence type="ECO:0000313" key="8">
    <source>
        <dbReference type="EMBL" id="CAJ0957794.1"/>
    </source>
</evidence>
<feature type="transmembrane region" description="Helical" evidence="7">
    <location>
        <begin position="88"/>
        <end position="109"/>
    </location>
</feature>
<evidence type="ECO:0000256" key="4">
    <source>
        <dbReference type="ARBA" id="ARBA00022989"/>
    </source>
</evidence>
<comment type="similarity">
    <text evidence="2">Belongs to the CD225/Dispanin family.</text>
</comment>
<accession>A0ABN9M385</accession>
<feature type="compositionally biased region" description="Basic and acidic residues" evidence="6">
    <location>
        <begin position="1"/>
        <end position="11"/>
    </location>
</feature>
<comment type="caution">
    <text evidence="8">The sequence shown here is derived from an EMBL/GenBank/DDBJ whole genome shotgun (WGS) entry which is preliminary data.</text>
</comment>
<proteinExistence type="inferred from homology"/>
<dbReference type="Proteomes" id="UP001176940">
    <property type="component" value="Unassembled WGS sequence"/>
</dbReference>
<dbReference type="Pfam" id="PF04505">
    <property type="entry name" value="CD225"/>
    <property type="match status" value="1"/>
</dbReference>
<keyword evidence="4 7" id="KW-1133">Transmembrane helix</keyword>